<evidence type="ECO:0000256" key="1">
    <source>
        <dbReference type="SAM" id="MobiDB-lite"/>
    </source>
</evidence>
<dbReference type="EMBL" id="MN739948">
    <property type="protein sequence ID" value="QHT79369.1"/>
    <property type="molecule type" value="Genomic_DNA"/>
</dbReference>
<protein>
    <submittedName>
        <fullName evidence="2">Uncharacterized protein</fullName>
    </submittedName>
</protein>
<sequence length="115" mass="13101">MDKKIVITKMDGPLHREKTPKKSILKKTSKIKPVADPAKSPPVKSMRRHTIRMLTSKGMRRHRKTTKHRISKMKPAEITKIFSEQTDIKLKPETPIHISKKLLDNAVSAGFVSLP</sequence>
<proteinExistence type="predicted"/>
<dbReference type="AlphaFoldDB" id="A0A6C0HFU6"/>
<name>A0A6C0HFU6_9ZZZZ</name>
<accession>A0A6C0HFU6</accession>
<evidence type="ECO:0000313" key="2">
    <source>
        <dbReference type="EMBL" id="QHT79369.1"/>
    </source>
</evidence>
<feature type="region of interest" description="Disordered" evidence="1">
    <location>
        <begin position="1"/>
        <end position="22"/>
    </location>
</feature>
<reference evidence="2" key="1">
    <citation type="journal article" date="2020" name="Nature">
        <title>Giant virus diversity and host interactions through global metagenomics.</title>
        <authorList>
            <person name="Schulz F."/>
            <person name="Roux S."/>
            <person name="Paez-Espino D."/>
            <person name="Jungbluth S."/>
            <person name="Walsh D.A."/>
            <person name="Denef V.J."/>
            <person name="McMahon K.D."/>
            <person name="Konstantinidis K.T."/>
            <person name="Eloe-Fadrosh E.A."/>
            <person name="Kyrpides N.C."/>
            <person name="Woyke T."/>
        </authorList>
    </citation>
    <scope>NUCLEOTIDE SEQUENCE</scope>
    <source>
        <strain evidence="2">GVMAG-M-3300023179-99</strain>
    </source>
</reference>
<organism evidence="2">
    <name type="scientific">viral metagenome</name>
    <dbReference type="NCBI Taxonomy" id="1070528"/>
    <lineage>
        <taxon>unclassified sequences</taxon>
        <taxon>metagenomes</taxon>
        <taxon>organismal metagenomes</taxon>
    </lineage>
</organism>